<dbReference type="Pfam" id="PF00046">
    <property type="entry name" value="Homeodomain"/>
    <property type="match status" value="1"/>
</dbReference>
<name>A0A9P6KYG5_9MICR</name>
<dbReference type="GO" id="GO:0030154">
    <property type="term" value="P:cell differentiation"/>
    <property type="evidence" value="ECO:0007669"/>
    <property type="project" value="TreeGrafter"/>
</dbReference>
<evidence type="ECO:0000313" key="9">
    <source>
        <dbReference type="Proteomes" id="UP000740883"/>
    </source>
</evidence>
<dbReference type="CDD" id="cd00086">
    <property type="entry name" value="homeodomain"/>
    <property type="match status" value="1"/>
</dbReference>
<comment type="subcellular location">
    <subcellularLocation>
        <location evidence="1 5 6">Nucleus</location>
    </subcellularLocation>
</comment>
<reference evidence="8 9" key="1">
    <citation type="journal article" date="2020" name="Genome Biol. Evol.">
        <title>Comparative genomics of strictly vertically transmitted, feminizing microsporidia endosymbionts of amphipod crustaceans.</title>
        <authorList>
            <person name="Cormier A."/>
            <person name="Chebbi M.A."/>
            <person name="Giraud I."/>
            <person name="Wattier R."/>
            <person name="Teixeira M."/>
            <person name="Gilbert C."/>
            <person name="Rigaud T."/>
            <person name="Cordaux R."/>
        </authorList>
    </citation>
    <scope>NUCLEOTIDE SEQUENCE [LARGE SCALE GENOMIC DNA]</scope>
    <source>
        <strain evidence="8 9">Ou3-Ou53</strain>
    </source>
</reference>
<evidence type="ECO:0000256" key="2">
    <source>
        <dbReference type="ARBA" id="ARBA00023125"/>
    </source>
</evidence>
<protein>
    <submittedName>
        <fullName evidence="8">Homeobox protein HD-8</fullName>
    </submittedName>
</protein>
<dbReference type="InterPro" id="IPR001356">
    <property type="entry name" value="HD"/>
</dbReference>
<dbReference type="AlphaFoldDB" id="A0A9P6KYG5"/>
<dbReference type="Gene3D" id="1.10.10.60">
    <property type="entry name" value="Homeodomain-like"/>
    <property type="match status" value="1"/>
</dbReference>
<dbReference type="Proteomes" id="UP000740883">
    <property type="component" value="Unassembled WGS sequence"/>
</dbReference>
<evidence type="ECO:0000256" key="6">
    <source>
        <dbReference type="RuleBase" id="RU000682"/>
    </source>
</evidence>
<dbReference type="PANTHER" id="PTHR24324:SF5">
    <property type="entry name" value="HEMATOPOIETICALLY-EXPRESSED HOMEOBOX PROTEIN HHEX"/>
    <property type="match status" value="1"/>
</dbReference>
<keyword evidence="2 5" id="KW-0238">DNA-binding</keyword>
<proteinExistence type="predicted"/>
<feature type="domain" description="Homeobox" evidence="7">
    <location>
        <begin position="21"/>
        <end position="81"/>
    </location>
</feature>
<evidence type="ECO:0000256" key="5">
    <source>
        <dbReference type="PROSITE-ProRule" id="PRU00108"/>
    </source>
</evidence>
<dbReference type="GO" id="GO:0005634">
    <property type="term" value="C:nucleus"/>
    <property type="evidence" value="ECO:0007669"/>
    <property type="project" value="UniProtKB-SubCell"/>
</dbReference>
<dbReference type="PANTHER" id="PTHR24324">
    <property type="entry name" value="HOMEOBOX PROTEIN HHEX"/>
    <property type="match status" value="1"/>
</dbReference>
<dbReference type="GO" id="GO:0000981">
    <property type="term" value="F:DNA-binding transcription factor activity, RNA polymerase II-specific"/>
    <property type="evidence" value="ECO:0007669"/>
    <property type="project" value="InterPro"/>
</dbReference>
<evidence type="ECO:0000256" key="3">
    <source>
        <dbReference type="ARBA" id="ARBA00023155"/>
    </source>
</evidence>
<dbReference type="PROSITE" id="PS50071">
    <property type="entry name" value="HOMEOBOX_2"/>
    <property type="match status" value="1"/>
</dbReference>
<evidence type="ECO:0000313" key="8">
    <source>
        <dbReference type="EMBL" id="KAF9762291.1"/>
    </source>
</evidence>
<evidence type="ECO:0000256" key="1">
    <source>
        <dbReference type="ARBA" id="ARBA00004123"/>
    </source>
</evidence>
<keyword evidence="3 5" id="KW-0371">Homeobox</keyword>
<dbReference type="PROSITE" id="PS00027">
    <property type="entry name" value="HOMEOBOX_1"/>
    <property type="match status" value="1"/>
</dbReference>
<dbReference type="InterPro" id="IPR017970">
    <property type="entry name" value="Homeobox_CS"/>
</dbReference>
<dbReference type="InterPro" id="IPR009057">
    <property type="entry name" value="Homeodomain-like_sf"/>
</dbReference>
<dbReference type="SUPFAM" id="SSF46689">
    <property type="entry name" value="Homeodomain-like"/>
    <property type="match status" value="1"/>
</dbReference>
<sequence length="108" mass="12676">MDEKEYDTVIGLLKLKSMNKSQTPHVKSKKTLKQKRILERVFQITSYPSSITQQDISIILNIPQRSVQIWFQNARHKLKNRTNKDELLDDNNEIPPSVLFKLVNDNKI</sequence>
<evidence type="ECO:0000256" key="4">
    <source>
        <dbReference type="ARBA" id="ARBA00023242"/>
    </source>
</evidence>
<dbReference type="OrthoDB" id="6159439at2759"/>
<feature type="DNA-binding region" description="Homeobox" evidence="5">
    <location>
        <begin position="23"/>
        <end position="82"/>
    </location>
</feature>
<organism evidence="8 9">
    <name type="scientific">Nosema granulosis</name>
    <dbReference type="NCBI Taxonomy" id="83296"/>
    <lineage>
        <taxon>Eukaryota</taxon>
        <taxon>Fungi</taxon>
        <taxon>Fungi incertae sedis</taxon>
        <taxon>Microsporidia</taxon>
        <taxon>Nosematidae</taxon>
        <taxon>Nosema</taxon>
    </lineage>
</organism>
<dbReference type="GO" id="GO:0000978">
    <property type="term" value="F:RNA polymerase II cis-regulatory region sequence-specific DNA binding"/>
    <property type="evidence" value="ECO:0007669"/>
    <property type="project" value="TreeGrafter"/>
</dbReference>
<accession>A0A9P6KYG5</accession>
<evidence type="ECO:0000259" key="7">
    <source>
        <dbReference type="PROSITE" id="PS50071"/>
    </source>
</evidence>
<keyword evidence="9" id="KW-1185">Reference proteome</keyword>
<gene>
    <name evidence="8" type="primary">HD-8_4</name>
    <name evidence="8" type="ORF">NGRA_2116</name>
</gene>
<dbReference type="SMART" id="SM00389">
    <property type="entry name" value="HOX"/>
    <property type="match status" value="1"/>
</dbReference>
<dbReference type="EMBL" id="SBJO01000191">
    <property type="protein sequence ID" value="KAF9762291.1"/>
    <property type="molecule type" value="Genomic_DNA"/>
</dbReference>
<keyword evidence="4 5" id="KW-0539">Nucleus</keyword>
<dbReference type="InterPro" id="IPR051000">
    <property type="entry name" value="Homeobox_DNA-bind_prot"/>
</dbReference>
<comment type="caution">
    <text evidence="8">The sequence shown here is derived from an EMBL/GenBank/DDBJ whole genome shotgun (WGS) entry which is preliminary data.</text>
</comment>